<dbReference type="Proteomes" id="UP000253727">
    <property type="component" value="Unassembled WGS sequence"/>
</dbReference>
<sequence>MNSEKRLKQSGVIEQLERAKELRQMAARMEALALAIEQDVPEIAREVVKVLSRSDRYLAGLAQTWYKERRLRNEVLGKELFCEPAWDMLLDLFVQQEQGRKISITSACIASDSAQTTALRWIEILIAKGLLDKRTDETDCRRSWLTLTEDGLTKMREVLRARAPEY</sequence>
<evidence type="ECO:0008006" key="3">
    <source>
        <dbReference type="Google" id="ProtNLM"/>
    </source>
</evidence>
<organism evidence="1 2">
    <name type="scientific">Alteripontixanthobacter maritimus</name>
    <dbReference type="NCBI Taxonomy" id="2161824"/>
    <lineage>
        <taxon>Bacteria</taxon>
        <taxon>Pseudomonadati</taxon>
        <taxon>Pseudomonadota</taxon>
        <taxon>Alphaproteobacteria</taxon>
        <taxon>Sphingomonadales</taxon>
        <taxon>Erythrobacteraceae</taxon>
        <taxon>Alteripontixanthobacter</taxon>
    </lineage>
</organism>
<evidence type="ECO:0000313" key="2">
    <source>
        <dbReference type="Proteomes" id="UP000253727"/>
    </source>
</evidence>
<dbReference type="Gene3D" id="1.10.10.10">
    <property type="entry name" value="Winged helix-like DNA-binding domain superfamily/Winged helix DNA-binding domain"/>
    <property type="match status" value="1"/>
</dbReference>
<dbReference type="InterPro" id="IPR036390">
    <property type="entry name" value="WH_DNA-bd_sf"/>
</dbReference>
<gene>
    <name evidence="1" type="ORF">HME9302_02596</name>
</gene>
<accession>A0A369Q9J1</accession>
<dbReference type="OrthoDB" id="7594920at2"/>
<reference evidence="1 2" key="1">
    <citation type="submission" date="2018-04" db="EMBL/GenBank/DDBJ databases">
        <title>Altererythrobacter sp. HME9302 genome sequencing and assembly.</title>
        <authorList>
            <person name="Kang H."/>
            <person name="Kim H."/>
            <person name="Joh K."/>
        </authorList>
    </citation>
    <scope>NUCLEOTIDE SEQUENCE [LARGE SCALE GENOMIC DNA]</scope>
    <source>
        <strain evidence="1 2">HME9302</strain>
    </source>
</reference>
<dbReference type="EMBL" id="QBKA01000002">
    <property type="protein sequence ID" value="RDC61374.1"/>
    <property type="molecule type" value="Genomic_DNA"/>
</dbReference>
<comment type="caution">
    <text evidence="1">The sequence shown here is derived from an EMBL/GenBank/DDBJ whole genome shotgun (WGS) entry which is preliminary data.</text>
</comment>
<dbReference type="SUPFAM" id="SSF46785">
    <property type="entry name" value="Winged helix' DNA-binding domain"/>
    <property type="match status" value="1"/>
</dbReference>
<protein>
    <recommendedName>
        <fullName evidence="3">HTH marR-type domain-containing protein</fullName>
    </recommendedName>
</protein>
<dbReference type="AlphaFoldDB" id="A0A369Q9J1"/>
<dbReference type="InterPro" id="IPR036388">
    <property type="entry name" value="WH-like_DNA-bd_sf"/>
</dbReference>
<proteinExistence type="predicted"/>
<name>A0A369Q9J1_9SPHN</name>
<keyword evidence="2" id="KW-1185">Reference proteome</keyword>
<evidence type="ECO:0000313" key="1">
    <source>
        <dbReference type="EMBL" id="RDC61374.1"/>
    </source>
</evidence>